<protein>
    <submittedName>
        <fullName evidence="3">Sigma-70, region 4</fullName>
    </submittedName>
</protein>
<keyword evidence="1" id="KW-0175">Coiled coil</keyword>
<name>A0A8S5Q5X8_9CAUD</name>
<evidence type="ECO:0000256" key="1">
    <source>
        <dbReference type="SAM" id="Coils"/>
    </source>
</evidence>
<feature type="domain" description="RNA polymerase sigma-70 region 4" evidence="2">
    <location>
        <begin position="93"/>
        <end position="134"/>
    </location>
</feature>
<dbReference type="InterPro" id="IPR007630">
    <property type="entry name" value="RNA_pol_sigma70_r4"/>
</dbReference>
<dbReference type="GO" id="GO:0006352">
    <property type="term" value="P:DNA-templated transcription initiation"/>
    <property type="evidence" value="ECO:0007669"/>
    <property type="project" value="InterPro"/>
</dbReference>
<proteinExistence type="predicted"/>
<dbReference type="InterPro" id="IPR013324">
    <property type="entry name" value="RNA_pol_sigma_r3/r4-like"/>
</dbReference>
<dbReference type="InterPro" id="IPR036388">
    <property type="entry name" value="WH-like_DNA-bd_sf"/>
</dbReference>
<feature type="coiled-coil region" evidence="1">
    <location>
        <begin position="55"/>
        <end position="82"/>
    </location>
</feature>
<evidence type="ECO:0000259" key="2">
    <source>
        <dbReference type="Pfam" id="PF04545"/>
    </source>
</evidence>
<dbReference type="Pfam" id="PF04545">
    <property type="entry name" value="Sigma70_r4"/>
    <property type="match status" value="1"/>
</dbReference>
<dbReference type="GO" id="GO:0003700">
    <property type="term" value="F:DNA-binding transcription factor activity"/>
    <property type="evidence" value="ECO:0007669"/>
    <property type="project" value="InterPro"/>
</dbReference>
<accession>A0A8S5Q5X8</accession>
<evidence type="ECO:0000313" key="3">
    <source>
        <dbReference type="EMBL" id="DAE14727.1"/>
    </source>
</evidence>
<dbReference type="Gene3D" id="1.10.10.10">
    <property type="entry name" value="Winged helix-like DNA-binding domain superfamily/Winged helix DNA-binding domain"/>
    <property type="match status" value="1"/>
</dbReference>
<dbReference type="SUPFAM" id="SSF88659">
    <property type="entry name" value="Sigma3 and sigma4 domains of RNA polymerase sigma factors"/>
    <property type="match status" value="1"/>
</dbReference>
<dbReference type="EMBL" id="BK015591">
    <property type="protein sequence ID" value="DAE14727.1"/>
    <property type="molecule type" value="Genomic_DNA"/>
</dbReference>
<reference evidence="3" key="1">
    <citation type="journal article" date="2021" name="Proc. Natl. Acad. Sci. U.S.A.">
        <title>A Catalog of Tens of Thousands of Viruses from Human Metagenomes Reveals Hidden Associations with Chronic Diseases.</title>
        <authorList>
            <person name="Tisza M.J."/>
            <person name="Buck C.B."/>
        </authorList>
    </citation>
    <scope>NUCLEOTIDE SEQUENCE</scope>
    <source>
        <strain evidence="3">CtBCI9</strain>
    </source>
</reference>
<organism evidence="3">
    <name type="scientific">Siphoviridae sp. ctBCI9</name>
    <dbReference type="NCBI Taxonomy" id="2825373"/>
    <lineage>
        <taxon>Viruses</taxon>
        <taxon>Duplodnaviria</taxon>
        <taxon>Heunggongvirae</taxon>
        <taxon>Uroviricota</taxon>
        <taxon>Caudoviricetes</taxon>
    </lineage>
</organism>
<sequence>MTYQEKLQWLGRYQEALSYQHMLEDEIQALRSDAVRVTTCMTGMPGRGAPNVDRLPQAVERIEKAQKRLAQQLDACMEMRMRVTDSIMALGDAAQQEVLRRRYVMGQSYHEIAQSMGVVQRRVYQLHKAGVERLEPEI</sequence>